<dbReference type="CDD" id="cd02440">
    <property type="entry name" value="AdoMet_MTases"/>
    <property type="match status" value="1"/>
</dbReference>
<evidence type="ECO:0000313" key="3">
    <source>
        <dbReference type="EMBL" id="GGK74818.1"/>
    </source>
</evidence>
<dbReference type="GO" id="GO:0008757">
    <property type="term" value="F:S-adenosylmethionine-dependent methyltransferase activity"/>
    <property type="evidence" value="ECO:0007669"/>
    <property type="project" value="InterPro"/>
</dbReference>
<reference evidence="3" key="1">
    <citation type="journal article" date="2014" name="Int. J. Syst. Evol. Microbiol.">
        <title>Complete genome sequence of Corynebacterium casei LMG S-19264T (=DSM 44701T), isolated from a smear-ripened cheese.</title>
        <authorList>
            <consortium name="US DOE Joint Genome Institute (JGI-PGF)"/>
            <person name="Walter F."/>
            <person name="Albersmeier A."/>
            <person name="Kalinowski J."/>
            <person name="Ruckert C."/>
        </authorList>
    </citation>
    <scope>NUCLEOTIDE SEQUENCE</scope>
    <source>
        <strain evidence="3">JCM 3035</strain>
    </source>
</reference>
<reference evidence="3" key="2">
    <citation type="submission" date="2020-09" db="EMBL/GenBank/DDBJ databases">
        <authorList>
            <person name="Sun Q."/>
            <person name="Ohkuma M."/>
        </authorList>
    </citation>
    <scope>NUCLEOTIDE SEQUENCE</scope>
    <source>
        <strain evidence="3">JCM 3035</strain>
    </source>
</reference>
<dbReference type="AlphaFoldDB" id="A0A917VGE6"/>
<sequence length="250" mass="26809">MSNLVFDYNEEAERYDASRGGEPRAAEAASAVLALLLKSTRSLLDLACGTGTVTRRLAAAGLEVTGVDAANGMLSRAAAQLPGRLVRADCRQLPFPDASFDAASAIWLLHLLDDAALVVAEAARVLRPGGVFVTTVDKAAAHDVRSDIDAVMAPRPRRAARDEAALVSRFATDSGLIPAARSTFRGRGQGRTPTQAAADVRRGWYTLLRPGAPLTEQLASRLEELPHQHVPRPEPEFKLRSFRKPGPRDA</sequence>
<keyword evidence="3" id="KW-0808">Transferase</keyword>
<name>A0A917VGE6_9ACTN</name>
<gene>
    <name evidence="3" type="ORF">GCM10010094_39800</name>
</gene>
<dbReference type="Proteomes" id="UP000637788">
    <property type="component" value="Unassembled WGS sequence"/>
</dbReference>
<dbReference type="PANTHER" id="PTHR42912:SF45">
    <property type="entry name" value="23S RRNA (GUANINE(745)-N(1))-METHYLTRANSFERASE"/>
    <property type="match status" value="1"/>
</dbReference>
<accession>A0A917VGE6</accession>
<dbReference type="InterPro" id="IPR050508">
    <property type="entry name" value="Methyltransf_Superfamily"/>
</dbReference>
<dbReference type="SUPFAM" id="SSF53335">
    <property type="entry name" value="S-adenosyl-L-methionine-dependent methyltransferases"/>
    <property type="match status" value="1"/>
</dbReference>
<feature type="compositionally biased region" description="Basic and acidic residues" evidence="1">
    <location>
        <begin position="221"/>
        <end position="239"/>
    </location>
</feature>
<evidence type="ECO:0000259" key="2">
    <source>
        <dbReference type="Pfam" id="PF08241"/>
    </source>
</evidence>
<dbReference type="Gene3D" id="3.40.50.150">
    <property type="entry name" value="Vaccinia Virus protein VP39"/>
    <property type="match status" value="1"/>
</dbReference>
<keyword evidence="4" id="KW-1185">Reference proteome</keyword>
<organism evidence="3 4">
    <name type="scientific">Streptomyces flaveus</name>
    <dbReference type="NCBI Taxonomy" id="66370"/>
    <lineage>
        <taxon>Bacteria</taxon>
        <taxon>Bacillati</taxon>
        <taxon>Actinomycetota</taxon>
        <taxon>Actinomycetes</taxon>
        <taxon>Kitasatosporales</taxon>
        <taxon>Streptomycetaceae</taxon>
        <taxon>Streptomyces</taxon>
        <taxon>Streptomyces aurantiacus group</taxon>
    </lineage>
</organism>
<comment type="caution">
    <text evidence="3">The sequence shown here is derived from an EMBL/GenBank/DDBJ whole genome shotgun (WGS) entry which is preliminary data.</text>
</comment>
<feature type="compositionally biased region" description="Basic residues" evidence="1">
    <location>
        <begin position="240"/>
        <end position="250"/>
    </location>
</feature>
<dbReference type="Pfam" id="PF08241">
    <property type="entry name" value="Methyltransf_11"/>
    <property type="match status" value="1"/>
</dbReference>
<dbReference type="PANTHER" id="PTHR42912">
    <property type="entry name" value="METHYLTRANSFERASE"/>
    <property type="match status" value="1"/>
</dbReference>
<dbReference type="GO" id="GO:0032259">
    <property type="term" value="P:methylation"/>
    <property type="evidence" value="ECO:0007669"/>
    <property type="project" value="UniProtKB-KW"/>
</dbReference>
<dbReference type="EMBL" id="BMPQ01000009">
    <property type="protein sequence ID" value="GGK74818.1"/>
    <property type="molecule type" value="Genomic_DNA"/>
</dbReference>
<feature type="region of interest" description="Disordered" evidence="1">
    <location>
        <begin position="221"/>
        <end position="250"/>
    </location>
</feature>
<proteinExistence type="predicted"/>
<feature type="domain" description="Methyltransferase type 11" evidence="2">
    <location>
        <begin position="44"/>
        <end position="133"/>
    </location>
</feature>
<dbReference type="InterPro" id="IPR029063">
    <property type="entry name" value="SAM-dependent_MTases_sf"/>
</dbReference>
<keyword evidence="3" id="KW-0489">Methyltransferase</keyword>
<dbReference type="InterPro" id="IPR013216">
    <property type="entry name" value="Methyltransf_11"/>
</dbReference>
<evidence type="ECO:0000256" key="1">
    <source>
        <dbReference type="SAM" id="MobiDB-lite"/>
    </source>
</evidence>
<protein>
    <submittedName>
        <fullName evidence="3">Methyltransferase</fullName>
    </submittedName>
</protein>
<evidence type="ECO:0000313" key="4">
    <source>
        <dbReference type="Proteomes" id="UP000637788"/>
    </source>
</evidence>